<keyword evidence="1" id="KW-0696">RNA-directed RNA polymerase</keyword>
<accession>A0A0S4GA80</accession>
<dbReference type="KEGG" id="vg:26373860"/>
<keyword evidence="2" id="KW-0808">Transferase</keyword>
<evidence type="ECO:0000256" key="1">
    <source>
        <dbReference type="ARBA" id="ARBA00022484"/>
    </source>
</evidence>
<evidence type="ECO:0000256" key="3">
    <source>
        <dbReference type="ARBA" id="ARBA00022695"/>
    </source>
</evidence>
<organism evidence="4 5">
    <name type="scientific">Botrytis ourmia-like virus</name>
    <dbReference type="NCBI Taxonomy" id="1872719"/>
    <lineage>
        <taxon>Viruses</taxon>
        <taxon>Riboviria</taxon>
        <taxon>Orthornavirae</taxon>
        <taxon>Lenarviricota</taxon>
        <taxon>Miaviricetes</taxon>
        <taxon>Ourlivirales</taxon>
        <taxon>Botourmiaviridae</taxon>
        <taxon>Botoulivirus</taxon>
        <taxon>Botoulivirus botrytidis</taxon>
        <taxon>Botrytis botoulivirus</taxon>
    </lineage>
</organism>
<name>A0A0S4GA80_9VIRU</name>
<evidence type="ECO:0000313" key="4">
    <source>
        <dbReference type="EMBL" id="CEZ26310.1"/>
    </source>
</evidence>
<sequence>MPTSNDMEAGCKATRSIRESLLRATQLISREFNLPVPVGPFNGTSCMELRSQWDTYAKWSCLQFVSKKEERRKTLVQLIKSGCRLFDGDCRTCDPKLKELEKRKWVEQMSTARPRVAYYKGLTRSTWLGRLKDSARELITGWGRNLEGCRMEDYIPDQSGCFEAKSIEGGTLSVSQDFASFPNEVRLGTAKTKGKIRVVTMQGANTKKVLRPVHSALYDYLAGFGWLVRGDVTAADFEAIIEDKQGDEKFISGDYEQATNHINIDSVQAIISVIAEEPLLSDEEREVLIRSFRDVTVYKNNGSFLCKVRNGSMMGNLVSFPLLCILNKCCYDMSREIESEENGVPYCPRVGRFNGDDCAFCGTDRFFEIWRETTSIFGLVVQEKKTGISSRWIELNSESFDSLKHRFVQKNFLSYLRVTRDTPGDLLSEIVSGTKGFKGSTKMWLINHVLRYEIAIRGVCASTIPRKLFLLLIKRVWFRKTLSNPLPPFPTTGVDRSIRQTVVSPPLPSFIPLIDDIETLVRKSHVKKWVGVSTIDGRRARCSNEMNPDHDHFRPMVHGSLFFPFISSSYSPTPLSSSLRGSLLRQRKVAFDLSSKPSASVRFSRKHSWGFTMSELCKDTLTTFFGETWLMPPKSLCGSTLPYYHPHLKIKCDFLTTVTPTYYPPPVSLLTTKTLAEHAATIYNLERTSSSILRNSRVRIAKADSKLWSFVPDNYIGSRLVV</sequence>
<dbReference type="GO" id="GO:0003968">
    <property type="term" value="F:RNA-directed RNA polymerase activity"/>
    <property type="evidence" value="ECO:0007669"/>
    <property type="project" value="UniProtKB-KW"/>
</dbReference>
<dbReference type="SUPFAM" id="SSF56672">
    <property type="entry name" value="DNA/RNA polymerases"/>
    <property type="match status" value="1"/>
</dbReference>
<dbReference type="GeneID" id="26373860"/>
<evidence type="ECO:0000256" key="2">
    <source>
        <dbReference type="ARBA" id="ARBA00022679"/>
    </source>
</evidence>
<proteinExistence type="predicted"/>
<keyword evidence="3" id="KW-0548">Nucleotidyltransferase</keyword>
<evidence type="ECO:0000313" key="5">
    <source>
        <dbReference type="Proteomes" id="UP000207629"/>
    </source>
</evidence>
<reference evidence="4 5" key="1">
    <citation type="journal article" date="2016" name="Virology">
        <title>Molecular characterization of Botrytis ourmia-like virus, a mycovirus close to the plant pathogenic genus Ourmiavirus.</title>
        <authorList>
            <person name="Donaire L."/>
            <person name="Rozas J."/>
            <person name="Ayllon M.A."/>
        </authorList>
    </citation>
    <scope>NUCLEOTIDE SEQUENCE [LARGE SCALE GENOMIC DNA]</scope>
    <source>
        <strain evidence="4">HAZ2-3</strain>
    </source>
</reference>
<dbReference type="RefSeq" id="YP_009182165.1">
    <property type="nucleotide sequence ID" value="NC_028476.1"/>
</dbReference>
<dbReference type="InterPro" id="IPR043502">
    <property type="entry name" value="DNA/RNA_pol_sf"/>
</dbReference>
<keyword evidence="5" id="KW-1185">Reference proteome</keyword>
<dbReference type="Proteomes" id="UP000207629">
    <property type="component" value="Segment"/>
</dbReference>
<dbReference type="EMBL" id="LN827955">
    <property type="protein sequence ID" value="CEZ26310.1"/>
    <property type="molecule type" value="Genomic_RNA"/>
</dbReference>
<gene>
    <name evidence="4" type="primary">RdRp</name>
</gene>
<protein>
    <submittedName>
        <fullName evidence="4">RNA dependent RNA polymerase</fullName>
    </submittedName>
</protein>
<dbReference type="CDD" id="cd23183">
    <property type="entry name" value="ps-ssRNAv_Botourmiaviridae_RdRp"/>
    <property type="match status" value="1"/>
</dbReference>
<dbReference type="OrthoDB" id="20043at10239"/>